<dbReference type="InterPro" id="IPR018062">
    <property type="entry name" value="HTH_AraC-typ_CS"/>
</dbReference>
<evidence type="ECO:0000313" key="6">
    <source>
        <dbReference type="Proteomes" id="UP000037643"/>
    </source>
</evidence>
<dbReference type="GO" id="GO:0003700">
    <property type="term" value="F:DNA-binding transcription factor activity"/>
    <property type="evidence" value="ECO:0007669"/>
    <property type="project" value="InterPro"/>
</dbReference>
<dbReference type="GO" id="GO:0043565">
    <property type="term" value="F:sequence-specific DNA binding"/>
    <property type="evidence" value="ECO:0007669"/>
    <property type="project" value="InterPro"/>
</dbReference>
<proteinExistence type="predicted"/>
<keyword evidence="1" id="KW-0805">Transcription regulation</keyword>
<evidence type="ECO:0000256" key="1">
    <source>
        <dbReference type="ARBA" id="ARBA00023015"/>
    </source>
</evidence>
<dbReference type="Gene3D" id="1.10.10.60">
    <property type="entry name" value="Homeodomain-like"/>
    <property type="match status" value="1"/>
</dbReference>
<dbReference type="PROSITE" id="PS01124">
    <property type="entry name" value="HTH_ARAC_FAMILY_2"/>
    <property type="match status" value="1"/>
</dbReference>
<evidence type="ECO:0000259" key="4">
    <source>
        <dbReference type="PROSITE" id="PS01124"/>
    </source>
</evidence>
<dbReference type="Pfam" id="PF12833">
    <property type="entry name" value="HTH_18"/>
    <property type="match status" value="1"/>
</dbReference>
<evidence type="ECO:0000313" key="5">
    <source>
        <dbReference type="EMBL" id="AKM07010.1"/>
    </source>
</evidence>
<dbReference type="PATRIC" id="fig|543877.4.peg.942"/>
<dbReference type="PANTHER" id="PTHR46796">
    <property type="entry name" value="HTH-TYPE TRANSCRIPTIONAL ACTIVATOR RHAS-RELATED"/>
    <property type="match status" value="1"/>
</dbReference>
<dbReference type="PROSITE" id="PS00041">
    <property type="entry name" value="HTH_ARAC_FAMILY_1"/>
    <property type="match status" value="1"/>
</dbReference>
<dbReference type="SUPFAM" id="SSF46689">
    <property type="entry name" value="Homeodomain-like"/>
    <property type="match status" value="1"/>
</dbReference>
<dbReference type="STRING" id="543877.AM2010_932"/>
<evidence type="ECO:0000256" key="2">
    <source>
        <dbReference type="ARBA" id="ARBA00023125"/>
    </source>
</evidence>
<protein>
    <recommendedName>
        <fullName evidence="4">HTH araC/xylS-type domain-containing protein</fullName>
    </recommendedName>
</protein>
<dbReference type="AlphaFoldDB" id="A0A0G3X618"/>
<reference evidence="5 6" key="1">
    <citation type="submission" date="2015-06" db="EMBL/GenBank/DDBJ databases">
        <authorList>
            <person name="Kim K.M."/>
        </authorList>
    </citation>
    <scope>NUCLEOTIDE SEQUENCE [LARGE SCALE GENOMIC DNA]</scope>
    <source>
        <strain evidence="5 6">KCTC 22370</strain>
    </source>
</reference>
<keyword evidence="2" id="KW-0238">DNA-binding</keyword>
<dbReference type="SMART" id="SM00342">
    <property type="entry name" value="HTH_ARAC"/>
    <property type="match status" value="1"/>
</dbReference>
<dbReference type="EMBL" id="CP011805">
    <property type="protein sequence ID" value="AKM07010.1"/>
    <property type="molecule type" value="Genomic_DNA"/>
</dbReference>
<feature type="domain" description="HTH araC/xylS-type" evidence="4">
    <location>
        <begin position="214"/>
        <end position="315"/>
    </location>
</feature>
<dbReference type="InterPro" id="IPR009057">
    <property type="entry name" value="Homeodomain-like_sf"/>
</dbReference>
<evidence type="ECO:0000256" key="3">
    <source>
        <dbReference type="ARBA" id="ARBA00023163"/>
    </source>
</evidence>
<accession>A0A0G3X618</accession>
<dbReference type="InterPro" id="IPR018060">
    <property type="entry name" value="HTH_AraC"/>
</dbReference>
<organism evidence="5 6">
    <name type="scientific">Pelagerythrobacter marensis</name>
    <dbReference type="NCBI Taxonomy" id="543877"/>
    <lineage>
        <taxon>Bacteria</taxon>
        <taxon>Pseudomonadati</taxon>
        <taxon>Pseudomonadota</taxon>
        <taxon>Alphaproteobacteria</taxon>
        <taxon>Sphingomonadales</taxon>
        <taxon>Erythrobacteraceae</taxon>
        <taxon>Pelagerythrobacter</taxon>
    </lineage>
</organism>
<gene>
    <name evidence="5" type="ORF">AM2010_932</name>
</gene>
<dbReference type="Proteomes" id="UP000037643">
    <property type="component" value="Chromosome"/>
</dbReference>
<keyword evidence="6" id="KW-1185">Reference proteome</keyword>
<name>A0A0G3X618_9SPHN</name>
<sequence length="323" mass="35794">MQRCDFSSRNFPERDAAEVAREFYASLGHIEIDPLDEHYVADVSVLLLPDLALAQVAASANTVRRTPTLLANSNDDLHVQMLTGGCATISQVGQEDQHLRAGDVWLSSNDSIFQCAFERGTYARSIAIPRAGLTPHLAESDFGRTRKLRSTPELQLLMHYAAGVMGPPGSTPLGPDLARQAAIHLHDLTALALGAKRDAAHRAQGRGLRAARYKAVVADLLTNLTSPELSLDWLAARHSISPRYLRDLFYGEQTSFSDFVRNKRLDKARDMLADSRFSHYNIATIAYDVGFGDLSGFNRMFQRRFRQTPSDLRATAREVAAQR</sequence>
<dbReference type="InterPro" id="IPR050204">
    <property type="entry name" value="AraC_XylS_family_regulators"/>
</dbReference>
<keyword evidence="3" id="KW-0804">Transcription</keyword>
<dbReference type="PANTHER" id="PTHR46796:SF6">
    <property type="entry name" value="ARAC SUBFAMILY"/>
    <property type="match status" value="1"/>
</dbReference>
<dbReference type="KEGG" id="amx:AM2010_932"/>